<feature type="active site" evidence="10">
    <location>
        <position position="33"/>
    </location>
</feature>
<keyword evidence="6" id="KW-0949">S-adenosyl-L-methionine</keyword>
<evidence type="ECO:0000256" key="9">
    <source>
        <dbReference type="ARBA" id="ARBA00022840"/>
    </source>
</evidence>
<dbReference type="Pfam" id="PF13596">
    <property type="entry name" value="PAS_10"/>
    <property type="match status" value="1"/>
</dbReference>
<evidence type="ECO:0000259" key="13">
    <source>
        <dbReference type="PROSITE" id="PS50112"/>
    </source>
</evidence>
<keyword evidence="5" id="KW-0808">Transferase</keyword>
<evidence type="ECO:0000256" key="2">
    <source>
        <dbReference type="ARBA" id="ARBA00001541"/>
    </source>
</evidence>
<feature type="domain" description="PAS" evidence="13">
    <location>
        <begin position="850"/>
        <end position="919"/>
    </location>
</feature>
<comment type="catalytic activity">
    <reaction evidence="2">
        <text>L-glutamyl-[protein] + S-adenosyl-L-methionine = [protein]-L-glutamate 5-O-methyl ester + S-adenosyl-L-homocysteine</text>
        <dbReference type="Rhea" id="RHEA:24452"/>
        <dbReference type="Rhea" id="RHEA-COMP:10208"/>
        <dbReference type="Rhea" id="RHEA-COMP:10311"/>
        <dbReference type="ChEBI" id="CHEBI:29973"/>
        <dbReference type="ChEBI" id="CHEBI:57856"/>
        <dbReference type="ChEBI" id="CHEBI:59789"/>
        <dbReference type="ChEBI" id="CHEBI:82795"/>
        <dbReference type="EC" id="2.1.1.80"/>
    </reaction>
</comment>
<dbReference type="InterPro" id="IPR000673">
    <property type="entry name" value="Sig_transdc_resp-reg_Me-estase"/>
</dbReference>
<dbReference type="SUPFAM" id="SSF53335">
    <property type="entry name" value="S-adenosyl-L-methionine-dependent methyltransferases"/>
    <property type="match status" value="1"/>
</dbReference>
<dbReference type="InterPro" id="IPR029063">
    <property type="entry name" value="SAM-dependent_MTases_sf"/>
</dbReference>
<keyword evidence="4" id="KW-0489">Methyltransferase</keyword>
<dbReference type="SMART" id="SM00091">
    <property type="entry name" value="PAS"/>
    <property type="match status" value="3"/>
</dbReference>
<keyword evidence="8" id="KW-0418">Kinase</keyword>
<dbReference type="PROSITE" id="PS50112">
    <property type="entry name" value="PAS"/>
    <property type="match status" value="1"/>
</dbReference>
<keyword evidence="7" id="KW-0547">Nucleotide-binding</keyword>
<dbReference type="PROSITE" id="PS50123">
    <property type="entry name" value="CHER"/>
    <property type="match status" value="1"/>
</dbReference>
<dbReference type="CDD" id="cd16434">
    <property type="entry name" value="CheB-CheR_fusion"/>
    <property type="match status" value="1"/>
</dbReference>
<keyword evidence="17" id="KW-1185">Reference proteome</keyword>
<evidence type="ECO:0000256" key="7">
    <source>
        <dbReference type="ARBA" id="ARBA00022741"/>
    </source>
</evidence>
<evidence type="ECO:0000256" key="12">
    <source>
        <dbReference type="SAM" id="MobiDB-lite"/>
    </source>
</evidence>
<gene>
    <name evidence="16" type="ORF">ACFONP_03765</name>
</gene>
<feature type="domain" description="CheR-type methyltransferase" evidence="15">
    <location>
        <begin position="232"/>
        <end position="485"/>
    </location>
</feature>
<evidence type="ECO:0000313" key="17">
    <source>
        <dbReference type="Proteomes" id="UP001595607"/>
    </source>
</evidence>
<proteinExistence type="predicted"/>
<evidence type="ECO:0000259" key="15">
    <source>
        <dbReference type="PROSITE" id="PS50123"/>
    </source>
</evidence>
<dbReference type="Gene3D" id="3.40.50.150">
    <property type="entry name" value="Vaccinia Virus protein VP39"/>
    <property type="match status" value="1"/>
</dbReference>
<feature type="domain" description="CheB-type methylesterase" evidence="14">
    <location>
        <begin position="14"/>
        <end position="210"/>
    </location>
</feature>
<dbReference type="SUPFAM" id="SSF55785">
    <property type="entry name" value="PYP-like sensor domain (PAS domain)"/>
    <property type="match status" value="2"/>
</dbReference>
<dbReference type="Proteomes" id="UP001595607">
    <property type="component" value="Unassembled WGS sequence"/>
</dbReference>
<evidence type="ECO:0000256" key="4">
    <source>
        <dbReference type="ARBA" id="ARBA00022603"/>
    </source>
</evidence>
<feature type="coiled-coil region" evidence="11">
    <location>
        <begin position="655"/>
        <end position="731"/>
    </location>
</feature>
<dbReference type="InterPro" id="IPR036890">
    <property type="entry name" value="HATPase_C_sf"/>
</dbReference>
<dbReference type="PROSITE" id="PS50122">
    <property type="entry name" value="CHEB"/>
    <property type="match status" value="1"/>
</dbReference>
<feature type="active site" evidence="10">
    <location>
        <position position="60"/>
    </location>
</feature>
<keyword evidence="11" id="KW-0175">Coiled coil</keyword>
<dbReference type="Pfam" id="PF01739">
    <property type="entry name" value="CheR"/>
    <property type="match status" value="1"/>
</dbReference>
<dbReference type="Gene3D" id="3.40.50.180">
    <property type="entry name" value="Methylesterase CheB, C-terminal domain"/>
    <property type="match status" value="1"/>
</dbReference>
<accession>A0ABV7M8Q6</accession>
<feature type="region of interest" description="Disordered" evidence="12">
    <location>
        <begin position="1"/>
        <end position="24"/>
    </location>
</feature>
<dbReference type="InterPro" id="IPR000014">
    <property type="entry name" value="PAS"/>
</dbReference>
<feature type="coiled-coil region" evidence="11">
    <location>
        <begin position="833"/>
        <end position="860"/>
    </location>
</feature>
<dbReference type="EMBL" id="JBHRVA010000002">
    <property type="protein sequence ID" value="MFC3301840.1"/>
    <property type="molecule type" value="Genomic_DNA"/>
</dbReference>
<evidence type="ECO:0000256" key="5">
    <source>
        <dbReference type="ARBA" id="ARBA00022679"/>
    </source>
</evidence>
<keyword evidence="3" id="KW-0597">Phosphoprotein</keyword>
<dbReference type="SMART" id="SM00138">
    <property type="entry name" value="MeTrc"/>
    <property type="match status" value="1"/>
</dbReference>
<evidence type="ECO:0000256" key="1">
    <source>
        <dbReference type="ARBA" id="ARBA00000085"/>
    </source>
</evidence>
<reference evidence="17" key="1">
    <citation type="journal article" date="2019" name="Int. J. Syst. Evol. Microbiol.">
        <title>The Global Catalogue of Microorganisms (GCM) 10K type strain sequencing project: providing services to taxonomists for standard genome sequencing and annotation.</title>
        <authorList>
            <consortium name="The Broad Institute Genomics Platform"/>
            <consortium name="The Broad Institute Genome Sequencing Center for Infectious Disease"/>
            <person name="Wu L."/>
            <person name="Ma J."/>
        </authorList>
    </citation>
    <scope>NUCLEOTIDE SEQUENCE [LARGE SCALE GENOMIC DNA]</scope>
    <source>
        <strain evidence="17">KCTC 22245</strain>
    </source>
</reference>
<evidence type="ECO:0000256" key="3">
    <source>
        <dbReference type="ARBA" id="ARBA00022553"/>
    </source>
</evidence>
<dbReference type="InterPro" id="IPR050903">
    <property type="entry name" value="Bact_Chemotaxis_MeTrfase"/>
</dbReference>
<dbReference type="InterPro" id="IPR011102">
    <property type="entry name" value="Sig_transdc_His_kinase_HWE"/>
</dbReference>
<dbReference type="SUPFAM" id="SSF47757">
    <property type="entry name" value="Chemotaxis receptor methyltransferase CheR, N-terminal domain"/>
    <property type="match status" value="1"/>
</dbReference>
<evidence type="ECO:0000256" key="6">
    <source>
        <dbReference type="ARBA" id="ARBA00022691"/>
    </source>
</evidence>
<dbReference type="Gene3D" id="1.10.155.10">
    <property type="entry name" value="Chemotaxis receptor methyltransferase CheR, N-terminal domain"/>
    <property type="match status" value="1"/>
</dbReference>
<comment type="caution">
    <text evidence="16">The sequence shown here is derived from an EMBL/GenBank/DDBJ whole genome shotgun (WGS) entry which is preliminary data.</text>
</comment>
<dbReference type="Pfam" id="PF07536">
    <property type="entry name" value="HWE_HK"/>
    <property type="match status" value="1"/>
</dbReference>
<dbReference type="NCBIfam" id="TIGR00229">
    <property type="entry name" value="sensory_box"/>
    <property type="match status" value="1"/>
</dbReference>
<dbReference type="InterPro" id="IPR013656">
    <property type="entry name" value="PAS_4"/>
</dbReference>
<evidence type="ECO:0000256" key="10">
    <source>
        <dbReference type="PROSITE-ProRule" id="PRU00050"/>
    </source>
</evidence>
<feature type="active site" evidence="10">
    <location>
        <position position="152"/>
    </location>
</feature>
<protein>
    <submittedName>
        <fullName evidence="16">Chemotaxis protein CheB</fullName>
    </submittedName>
</protein>
<keyword evidence="10" id="KW-0145">Chemotaxis</keyword>
<dbReference type="InterPro" id="IPR022641">
    <property type="entry name" value="CheR_N"/>
</dbReference>
<dbReference type="InterPro" id="IPR000780">
    <property type="entry name" value="CheR_MeTrfase"/>
</dbReference>
<dbReference type="InterPro" id="IPR035909">
    <property type="entry name" value="CheB_C"/>
</dbReference>
<dbReference type="Gene3D" id="3.30.565.10">
    <property type="entry name" value="Histidine kinase-like ATPase, C-terminal domain"/>
    <property type="match status" value="1"/>
</dbReference>
<dbReference type="PANTHER" id="PTHR24422">
    <property type="entry name" value="CHEMOTAXIS PROTEIN METHYLTRANSFERASE"/>
    <property type="match status" value="1"/>
</dbReference>
<dbReference type="SUPFAM" id="SSF52738">
    <property type="entry name" value="Methylesterase CheB, C-terminal domain"/>
    <property type="match status" value="1"/>
</dbReference>
<organism evidence="16 17">
    <name type="scientific">Parvularcula lutaonensis</name>
    <dbReference type="NCBI Taxonomy" id="491923"/>
    <lineage>
        <taxon>Bacteria</taxon>
        <taxon>Pseudomonadati</taxon>
        <taxon>Pseudomonadota</taxon>
        <taxon>Alphaproteobacteria</taxon>
        <taxon>Parvularculales</taxon>
        <taxon>Parvularculaceae</taxon>
        <taxon>Parvularcula</taxon>
    </lineage>
</organism>
<dbReference type="Pfam" id="PF01339">
    <property type="entry name" value="CheB_methylest"/>
    <property type="match status" value="1"/>
</dbReference>
<dbReference type="PRINTS" id="PR00996">
    <property type="entry name" value="CHERMTFRASE"/>
</dbReference>
<keyword evidence="9" id="KW-0067">ATP-binding</keyword>
<evidence type="ECO:0000313" key="16">
    <source>
        <dbReference type="EMBL" id="MFC3301840.1"/>
    </source>
</evidence>
<dbReference type="Gene3D" id="3.30.450.20">
    <property type="entry name" value="PAS domain"/>
    <property type="match status" value="2"/>
</dbReference>
<dbReference type="SMART" id="SM00911">
    <property type="entry name" value="HWE_HK"/>
    <property type="match status" value="1"/>
</dbReference>
<name>A0ABV7M8Q6_9PROT</name>
<dbReference type="InterPro" id="IPR036804">
    <property type="entry name" value="CheR_N_sf"/>
</dbReference>
<dbReference type="CDD" id="cd00130">
    <property type="entry name" value="PAS"/>
    <property type="match status" value="1"/>
</dbReference>
<dbReference type="Pfam" id="PF03705">
    <property type="entry name" value="CheR_N"/>
    <property type="match status" value="1"/>
</dbReference>
<dbReference type="RefSeq" id="WP_189573608.1">
    <property type="nucleotide sequence ID" value="NZ_BMXU01000001.1"/>
</dbReference>
<comment type="catalytic activity">
    <reaction evidence="1">
        <text>ATP + protein L-histidine = ADP + protein N-phospho-L-histidine.</text>
        <dbReference type="EC" id="2.7.13.3"/>
    </reaction>
</comment>
<dbReference type="InterPro" id="IPR022642">
    <property type="entry name" value="CheR_C"/>
</dbReference>
<evidence type="ECO:0000256" key="8">
    <source>
        <dbReference type="ARBA" id="ARBA00022777"/>
    </source>
</evidence>
<dbReference type="Pfam" id="PF08448">
    <property type="entry name" value="PAS_4"/>
    <property type="match status" value="1"/>
</dbReference>
<evidence type="ECO:0000256" key="11">
    <source>
        <dbReference type="SAM" id="Coils"/>
    </source>
</evidence>
<sequence length="1188" mass="132186">MSSRELAQGKIGGPAPSRQRVEGRSPIVGVGASAGGLEAYERLLSGASREDGLSYVVVQHLDPHHESLLAELLRRKTDLDVATIEGGEQVEPNVVYLIPPNAELTIEGRELKLAEFSEPRGRRRPIDKFFKSLADQQGANAACIVLSGTGADGSEGLRAIKAAGGLTVAQDPSGARYAGMPSSAMTTGLVDLVLSPEDIPRTVASYFANGSIPEPTELSDPKTLLETAVDAIRRQVGHDFSQYKKASLLRRLARRMQILNISSDKEYAARLAADPQEAEQLFSDILINVTAFFRDPEVFQYLRTEIIPKIFDRKSPGERIRVWVPGCSSGEEAYSIAILLLEEQRKRNIGVTVEVFASDIDPMMTRFSREGVYQQSALAEVPPELVDRYFVREDQGYRVTRILRDVVRVSAHNVIKDPPFSKLDLISCRNLLIYFENALQRRLVPLFHYSLRKDGFLLLGPSENVSSDKRLFKAVSTEYKVYQRSNVQTPRVQLPSLGKAYAGAAVIAERTSSPKAEQVDEDFLRDIILTRYSAPFVVVDNRGEILKASRDTSRFLEFPVGNPDLNVTKLARRGLRVVVTALLEELANTGTSRKKIRGVTIEQDSGDDDRMIDVVAERLDKDAVLLVFLEYKTREQERDDAADLVDDVAVFDHHIHALEQELSQTEQDLRTTVEELETSNEELKSSNEEMMSMNEELQSANEELTTVNDELQDKVNELAKANADKANYLESTDIGIIFLDADRRVREFTPAATQVFKLLPQDIGRGLDSIRSSLPVDMIDDMLAKVEASGIAEEREFTNLEGDAAYLVRVLPYILPSGDRNGFVLTLTDISEINRVTRRLEQAQADYKRQLDEIREIYRAAPQAMALLDLDKRYIRANERLAEIDGVSVDDHLGRTPDDIVPGIASFIAEPIDRVIETGEPILGAEVAGRTKAFPDEDRIFEVDWYPVKEDGNVVSVGLCVRDITDQREMETVLRRVMRELQHRVKNILANVQALVNQSVRSDAAPDEKLAILSARIKSLAKTHDILTSRDWKSTPLSAVLEAELVDVYGADRVSLSGPHVELGSRATLAIAMALHELATNALKYGALSTDEGRLDISWWVFDRGQGATLQLEWRESGGPKAGEPERRGFGTSLINISVQKTLGGEIDRRFTDQGLECILRIPTEKLYHESEAELSANGRVPDPFSRG</sequence>
<evidence type="ECO:0000259" key="14">
    <source>
        <dbReference type="PROSITE" id="PS50122"/>
    </source>
</evidence>
<keyword evidence="10" id="KW-0378">Hydrolase</keyword>
<dbReference type="PANTHER" id="PTHR24422:SF27">
    <property type="entry name" value="PROTEIN-GLUTAMATE O-METHYLTRANSFERASE"/>
    <property type="match status" value="1"/>
</dbReference>
<dbReference type="InterPro" id="IPR035965">
    <property type="entry name" value="PAS-like_dom_sf"/>
</dbReference>